<organism evidence="1 2">
    <name type="scientific">Austropuccinia psidii MF-1</name>
    <dbReference type="NCBI Taxonomy" id="1389203"/>
    <lineage>
        <taxon>Eukaryota</taxon>
        <taxon>Fungi</taxon>
        <taxon>Dikarya</taxon>
        <taxon>Basidiomycota</taxon>
        <taxon>Pucciniomycotina</taxon>
        <taxon>Pucciniomycetes</taxon>
        <taxon>Pucciniales</taxon>
        <taxon>Sphaerophragmiaceae</taxon>
        <taxon>Austropuccinia</taxon>
    </lineage>
</organism>
<gene>
    <name evidence="1" type="ORF">O181_129564</name>
</gene>
<proteinExistence type="predicted"/>
<dbReference type="Proteomes" id="UP000765509">
    <property type="component" value="Unassembled WGS sequence"/>
</dbReference>
<sequence>MASGSPQRPPAQLKGNISHSSMHPILKDAGVVHIPNSMIPNQGPKIHHQFQRRTLQPISLAIHGGYQKTISGPQPPGPVGFGLAILSGLFQGPFSEVIHHSINCQASRYFNTPGTTQLVHTGSNQSYLYVLGPIGPIHISLW</sequence>
<keyword evidence="2" id="KW-1185">Reference proteome</keyword>
<reference evidence="1" key="1">
    <citation type="submission" date="2021-03" db="EMBL/GenBank/DDBJ databases">
        <title>Draft genome sequence of rust myrtle Austropuccinia psidii MF-1, a brazilian biotype.</title>
        <authorList>
            <person name="Quecine M.C."/>
            <person name="Pachon D.M.R."/>
            <person name="Bonatelli M.L."/>
            <person name="Correr F.H."/>
            <person name="Franceschini L.M."/>
            <person name="Leite T.F."/>
            <person name="Margarido G.R.A."/>
            <person name="Almeida C.A."/>
            <person name="Ferrarezi J.A."/>
            <person name="Labate C.A."/>
        </authorList>
    </citation>
    <scope>NUCLEOTIDE SEQUENCE</scope>
    <source>
        <strain evidence="1">MF-1</strain>
    </source>
</reference>
<protein>
    <submittedName>
        <fullName evidence="1">Uncharacterized protein</fullName>
    </submittedName>
</protein>
<evidence type="ECO:0000313" key="1">
    <source>
        <dbReference type="EMBL" id="MBW0589849.1"/>
    </source>
</evidence>
<accession>A0A9Q3Q977</accession>
<evidence type="ECO:0000313" key="2">
    <source>
        <dbReference type="Proteomes" id="UP000765509"/>
    </source>
</evidence>
<name>A0A9Q3Q977_9BASI</name>
<comment type="caution">
    <text evidence="1">The sequence shown here is derived from an EMBL/GenBank/DDBJ whole genome shotgun (WGS) entry which is preliminary data.</text>
</comment>
<dbReference type="AlphaFoldDB" id="A0A9Q3Q977"/>
<dbReference type="EMBL" id="AVOT02135967">
    <property type="protein sequence ID" value="MBW0589849.1"/>
    <property type="molecule type" value="Genomic_DNA"/>
</dbReference>